<evidence type="ECO:0000256" key="11">
    <source>
        <dbReference type="ARBA" id="ARBA00023180"/>
    </source>
</evidence>
<organism evidence="13 14">
    <name type="scientific">Medicago truncatula</name>
    <name type="common">Barrel medic</name>
    <name type="synonym">Medicago tribuloides</name>
    <dbReference type="NCBI Taxonomy" id="3880"/>
    <lineage>
        <taxon>Eukaryota</taxon>
        <taxon>Viridiplantae</taxon>
        <taxon>Streptophyta</taxon>
        <taxon>Embryophyta</taxon>
        <taxon>Tracheophyta</taxon>
        <taxon>Spermatophyta</taxon>
        <taxon>Magnoliopsida</taxon>
        <taxon>eudicotyledons</taxon>
        <taxon>Gunneridae</taxon>
        <taxon>Pentapetalae</taxon>
        <taxon>rosids</taxon>
        <taxon>fabids</taxon>
        <taxon>Fabales</taxon>
        <taxon>Fabaceae</taxon>
        <taxon>Papilionoideae</taxon>
        <taxon>50 kb inversion clade</taxon>
        <taxon>NPAAA clade</taxon>
        <taxon>Hologalegina</taxon>
        <taxon>IRL clade</taxon>
        <taxon>Trifolieae</taxon>
        <taxon>Medicago</taxon>
    </lineage>
</organism>
<dbReference type="Pfam" id="PF00560">
    <property type="entry name" value="LRR_1"/>
    <property type="match status" value="5"/>
</dbReference>
<dbReference type="InterPro" id="IPR003591">
    <property type="entry name" value="Leu-rich_rpt_typical-subtyp"/>
</dbReference>
<dbReference type="SMART" id="SM00365">
    <property type="entry name" value="LRR_SD22"/>
    <property type="match status" value="4"/>
</dbReference>
<dbReference type="GO" id="GO:0005886">
    <property type="term" value="C:plasma membrane"/>
    <property type="evidence" value="ECO:0007669"/>
    <property type="project" value="UniProtKB-SubCell"/>
</dbReference>
<protein>
    <submittedName>
        <fullName evidence="13">Putative non-specific serine/threonine protein kinase</fullName>
        <ecNumber evidence="13">2.7.11.1</ecNumber>
    </submittedName>
</protein>
<evidence type="ECO:0000256" key="6">
    <source>
        <dbReference type="ARBA" id="ARBA00022729"/>
    </source>
</evidence>
<dbReference type="Gene3D" id="3.80.10.10">
    <property type="entry name" value="Ribonuclease Inhibitor"/>
    <property type="match status" value="4"/>
</dbReference>
<keyword evidence="13" id="KW-0808">Transferase</keyword>
<evidence type="ECO:0000256" key="12">
    <source>
        <dbReference type="SAM" id="SignalP"/>
    </source>
</evidence>
<evidence type="ECO:0000256" key="2">
    <source>
        <dbReference type="ARBA" id="ARBA00009592"/>
    </source>
</evidence>
<dbReference type="Pfam" id="PF13855">
    <property type="entry name" value="LRR_8"/>
    <property type="match status" value="1"/>
</dbReference>
<dbReference type="AlphaFoldDB" id="A0A396HX85"/>
<evidence type="ECO:0000313" key="13">
    <source>
        <dbReference type="EMBL" id="RHN57929.1"/>
    </source>
</evidence>
<keyword evidence="7" id="KW-0677">Repeat</keyword>
<dbReference type="EC" id="2.7.11.1" evidence="13"/>
<keyword evidence="4" id="KW-0433">Leucine-rich repeat</keyword>
<comment type="caution">
    <text evidence="13">The sequence shown here is derived from an EMBL/GenBank/DDBJ whole genome shotgun (WGS) entry which is preliminary data.</text>
</comment>
<evidence type="ECO:0000313" key="14">
    <source>
        <dbReference type="Proteomes" id="UP000265566"/>
    </source>
</evidence>
<keyword evidence="3" id="KW-1003">Cell membrane</keyword>
<dbReference type="PANTHER" id="PTHR48061">
    <property type="entry name" value="LEUCINE-RICH REPEAT RECEPTOR PROTEIN KINASE EMS1-LIKE-RELATED"/>
    <property type="match status" value="1"/>
</dbReference>
<evidence type="ECO:0000256" key="10">
    <source>
        <dbReference type="ARBA" id="ARBA00023170"/>
    </source>
</evidence>
<evidence type="ECO:0000256" key="1">
    <source>
        <dbReference type="ARBA" id="ARBA00004251"/>
    </source>
</evidence>
<evidence type="ECO:0000256" key="9">
    <source>
        <dbReference type="ARBA" id="ARBA00023136"/>
    </source>
</evidence>
<dbReference type="PANTHER" id="PTHR48061:SF50">
    <property type="entry name" value="LEUCINE-RICH REPEAT-CONTAINING N-TERMINAL PLANT-TYPE DOMAIN-CONTAINING PROTEIN"/>
    <property type="match status" value="1"/>
</dbReference>
<evidence type="ECO:0000256" key="5">
    <source>
        <dbReference type="ARBA" id="ARBA00022692"/>
    </source>
</evidence>
<dbReference type="Gramene" id="rna33520">
    <property type="protein sequence ID" value="RHN57929.1"/>
    <property type="gene ID" value="gene33520"/>
</dbReference>
<dbReference type="EMBL" id="PSQE01000005">
    <property type="protein sequence ID" value="RHN57929.1"/>
    <property type="molecule type" value="Genomic_DNA"/>
</dbReference>
<dbReference type="InterPro" id="IPR032675">
    <property type="entry name" value="LRR_dom_sf"/>
</dbReference>
<feature type="chain" id="PRO_5017273115" evidence="12">
    <location>
        <begin position="20"/>
        <end position="527"/>
    </location>
</feature>
<sequence length="527" mass="58442">MGWLLILCLQFFLCTHVRSSSSHFLCRLDDSSSLLQFKASFNIDTTDTNCGKLAYAEVSTWQNVSGHVIGLDLSCNGLQGMIHPNSTLFHLSHLQTLNLAHNRLFPTQLSSQFGAFVNLTHLDLSDTKIQGEVSSYISHLSKLVSLDLSMNDDLKWIQEVTLKRLLQNATSLTELVFDHTNMSFIAPSSFFSFLNLSSLVAISLKGIGLSGNMMSNENTLCLPKLQELYMSANFDLRGQLPKLSCSISLTVLDISQCQFQGSILQFFSNLTQLTFLSLSGNNVGGELPPSWLTSLKQLTLMDFSGNKLIGRIPDVFGGLTKLKTLNFKNNCLEGQIPSSLFHLTSLSYLDCSSNKLEGYLPNKITVLSNLTALWLNNNTLKGTIPSWSLSLPYLVDLDLSNNQFTGHISTAISSHSLEYMFLCNNMLQGNIPESLFNLVNLTNLCLSSNNLSGFVNFKLFSKFQNLESLSLSQNSQLSVNFESDSELFNYSFPSLRVLELSSLSLTELPKSFGEIFPSLVYVDLSKS</sequence>
<dbReference type="SMART" id="SM00369">
    <property type="entry name" value="LRR_TYP"/>
    <property type="match status" value="7"/>
</dbReference>
<keyword evidence="9" id="KW-0472">Membrane</keyword>
<keyword evidence="10" id="KW-0675">Receptor</keyword>
<gene>
    <name evidence="13" type="ORF">MtrunA17_Chr5g0445661</name>
</gene>
<dbReference type="SUPFAM" id="SSF52058">
    <property type="entry name" value="L domain-like"/>
    <property type="match status" value="1"/>
</dbReference>
<keyword evidence="11" id="KW-0325">Glycoprotein</keyword>
<evidence type="ECO:0000256" key="3">
    <source>
        <dbReference type="ARBA" id="ARBA00022475"/>
    </source>
</evidence>
<dbReference type="FunFam" id="3.80.10.10:FF:000095">
    <property type="entry name" value="LRR receptor-like serine/threonine-protein kinase GSO1"/>
    <property type="match status" value="1"/>
</dbReference>
<evidence type="ECO:0000256" key="4">
    <source>
        <dbReference type="ARBA" id="ARBA00022614"/>
    </source>
</evidence>
<keyword evidence="8" id="KW-1133">Transmembrane helix</keyword>
<keyword evidence="13" id="KW-0418">Kinase</keyword>
<name>A0A396HX85_MEDTR</name>
<reference evidence="14" key="1">
    <citation type="journal article" date="2018" name="Nat. Plants">
        <title>Whole-genome landscape of Medicago truncatula symbiotic genes.</title>
        <authorList>
            <person name="Pecrix Y."/>
            <person name="Staton S.E."/>
            <person name="Sallet E."/>
            <person name="Lelandais-Briere C."/>
            <person name="Moreau S."/>
            <person name="Carrere S."/>
            <person name="Blein T."/>
            <person name="Jardinaud M.F."/>
            <person name="Latrasse D."/>
            <person name="Zouine M."/>
            <person name="Zahm M."/>
            <person name="Kreplak J."/>
            <person name="Mayjonade B."/>
            <person name="Satge C."/>
            <person name="Perez M."/>
            <person name="Cauet S."/>
            <person name="Marande W."/>
            <person name="Chantry-Darmon C."/>
            <person name="Lopez-Roques C."/>
            <person name="Bouchez O."/>
            <person name="Berard A."/>
            <person name="Debelle F."/>
            <person name="Munos S."/>
            <person name="Bendahmane A."/>
            <person name="Berges H."/>
            <person name="Niebel A."/>
            <person name="Buitink J."/>
            <person name="Frugier F."/>
            <person name="Benhamed M."/>
            <person name="Crespi M."/>
            <person name="Gouzy J."/>
            <person name="Gamas P."/>
        </authorList>
    </citation>
    <scope>NUCLEOTIDE SEQUENCE [LARGE SCALE GENOMIC DNA]</scope>
    <source>
        <strain evidence="14">cv. Jemalong A17</strain>
    </source>
</reference>
<comment type="similarity">
    <text evidence="2">Belongs to the RLP family.</text>
</comment>
<dbReference type="InterPro" id="IPR046956">
    <property type="entry name" value="RLP23-like"/>
</dbReference>
<dbReference type="GO" id="GO:0004674">
    <property type="term" value="F:protein serine/threonine kinase activity"/>
    <property type="evidence" value="ECO:0007669"/>
    <property type="project" value="UniProtKB-KW"/>
</dbReference>
<evidence type="ECO:0000256" key="8">
    <source>
        <dbReference type="ARBA" id="ARBA00022989"/>
    </source>
</evidence>
<comment type="subcellular location">
    <subcellularLocation>
        <location evidence="1">Cell membrane</location>
        <topology evidence="1">Single-pass type I membrane protein</topology>
    </subcellularLocation>
</comment>
<dbReference type="InterPro" id="IPR001611">
    <property type="entry name" value="Leu-rich_rpt"/>
</dbReference>
<accession>A0A396HX85</accession>
<feature type="signal peptide" evidence="12">
    <location>
        <begin position="1"/>
        <end position="19"/>
    </location>
</feature>
<keyword evidence="5" id="KW-0812">Transmembrane</keyword>
<keyword evidence="6 12" id="KW-0732">Signal</keyword>
<dbReference type="SUPFAM" id="SSF52047">
    <property type="entry name" value="RNI-like"/>
    <property type="match status" value="1"/>
</dbReference>
<keyword evidence="13" id="KW-0723">Serine/threonine-protein kinase</keyword>
<dbReference type="Proteomes" id="UP000265566">
    <property type="component" value="Chromosome 5"/>
</dbReference>
<evidence type="ECO:0000256" key="7">
    <source>
        <dbReference type="ARBA" id="ARBA00022737"/>
    </source>
</evidence>
<proteinExistence type="inferred from homology"/>